<proteinExistence type="predicted"/>
<protein>
    <submittedName>
        <fullName evidence="4">Integrator complex subunit 6</fullName>
    </submittedName>
</protein>
<feature type="non-terminal residue" evidence="4">
    <location>
        <position position="1117"/>
    </location>
</feature>
<evidence type="ECO:0000259" key="3">
    <source>
        <dbReference type="Pfam" id="PF25462"/>
    </source>
</evidence>
<dbReference type="GO" id="GO:0032039">
    <property type="term" value="C:integrator complex"/>
    <property type="evidence" value="ECO:0007669"/>
    <property type="project" value="TreeGrafter"/>
</dbReference>
<feature type="region of interest" description="Disordered" evidence="1">
    <location>
        <begin position="565"/>
        <end position="652"/>
    </location>
</feature>
<dbReference type="PANTHER" id="PTHR12957:SF2">
    <property type="entry name" value="INTEGRATOR COMPLEX SUBUNIT 6"/>
    <property type="match status" value="1"/>
</dbReference>
<feature type="region of interest" description="Disordered" evidence="1">
    <location>
        <begin position="954"/>
        <end position="975"/>
    </location>
</feature>
<feature type="region of interest" description="Disordered" evidence="1">
    <location>
        <begin position="1066"/>
        <end position="1101"/>
    </location>
</feature>
<dbReference type="InterPro" id="IPR036465">
    <property type="entry name" value="vWFA_dom_sf"/>
</dbReference>
<feature type="region of interest" description="Disordered" evidence="1">
    <location>
        <begin position="512"/>
        <end position="537"/>
    </location>
</feature>
<dbReference type="InterPro" id="IPR057413">
    <property type="entry name" value="Beta-barrel_INTS6"/>
</dbReference>
<gene>
    <name evidence="4" type="primary">INTS6</name>
    <name evidence="4" type="ORF">BG006_009104</name>
</gene>
<sequence>MIVIFLVDTSASMNQKFSNGMSALECTKSGIEHMVKHLPQVKPADKHNDKFILVTYEEGPGCIKSSFKDPLPHLIKELKVLKAQDMSNPGMSLSTVFDLLSAYRVYHSIDTPGSGRFPGSIEPCVILWFTDGGKQSSPAGVFDRLNIPGITSAGADYFHEPFRWDQRLYTIFLEPNAEVVDPQLSILSNVMGGASYRVRTVRHMLQAMDCMLGISKIPPTQYSPQAVLHIYAIVVNFEDLIVDPRRPNTVNHHQLVYIPPGWLTPQNRHAGFFPIPEPYWPDAEATRLPTRNAQPTVHFHTKEEKSIDIPEGFPYDKYGVAPCPMTQELLTRPPGTCWPVYIKNSYKTEGFGFPFGFLKANTHKNAVTLTVVAYNYPALFTLLVHLNSLPNRMPNQEWQQDFKEYLSHTPSYYYTPLRNALRRMNINNVMPADQGSLNQVISRQLGKNKLQAKTELDRLLSAEKADVNELLLSKKKVLSSNPFDALRSNSIAMLNDLKRPFFKALQASTTTQIAKSGSKNGTSFQSRFGAPRMDMTMDSDDLHSLPIADMGIYQDRMQKLQQENLRDPFRDEESVKSLQRTMFGNPYKQDKKVSIDEEDEASAADSISTNSSTSGSSWSSILGRRRKPRRRSVSPAHFPVERIPSLSHGDRAVSGKVQTITLGPAGTPGSLPMLRIMVQESFGKSAFTDDESEGLIRPIGMHDGEDEDEEDEDFRRAMFNSDEMEMDVDDEAARLRADTPMPGGMGLDDDDEDMEDLQRAQDNIPPPIIPVSLDDIEDAGMRFPEKDGSVSSMDHMMDEDYDKHRQGIKRDLEHLNGSASPVFESLVYDPNSLMELQSIPKMLPERSQTGSVSLQNGSQPQSLQDVPVLPAGAGLDGSMTSIASSSHLGLMPIPILLPPSESLASTTRVPTSKVTEILSNDHAMKAALPGVKEQENMVTPSTIPPLAKLNGKLPTASLSAGSSPTSQNSSGPILVQPRLSTTLGSESITESPSEFRIALVKQLRMPPRSYDERAVVEMVRKVEGASWSVVEKRRVLVGCRDIAFGLRRVAVASVLDLLEDKDPQGRLTHLMPEVSSTPPAVAKRPDHPSVNNATSAEAQAEVAAQTEVAGVPALDAV</sequence>
<reference evidence="4" key="1">
    <citation type="journal article" date="2020" name="Fungal Divers.">
        <title>Resolving the Mortierellaceae phylogeny through synthesis of multi-gene phylogenetics and phylogenomics.</title>
        <authorList>
            <person name="Vandepol N."/>
            <person name="Liber J."/>
            <person name="Desiro A."/>
            <person name="Na H."/>
            <person name="Kennedy M."/>
            <person name="Barry K."/>
            <person name="Grigoriev I.V."/>
            <person name="Miller A.N."/>
            <person name="O'Donnell K."/>
            <person name="Stajich J.E."/>
            <person name="Bonito G."/>
        </authorList>
    </citation>
    <scope>NUCLEOTIDE SEQUENCE</scope>
    <source>
        <strain evidence="4">NVP1</strain>
    </source>
</reference>
<feature type="compositionally biased region" description="Basic residues" evidence="1">
    <location>
        <begin position="623"/>
        <end position="632"/>
    </location>
</feature>
<evidence type="ECO:0000313" key="4">
    <source>
        <dbReference type="EMBL" id="KAF9327618.1"/>
    </source>
</evidence>
<dbReference type="AlphaFoldDB" id="A0A9P5VJP3"/>
<feature type="compositionally biased region" description="Polar residues" evidence="1">
    <location>
        <begin position="956"/>
        <end position="971"/>
    </location>
</feature>
<dbReference type="EMBL" id="JAAAUY010000646">
    <property type="protein sequence ID" value="KAF9327618.1"/>
    <property type="molecule type" value="Genomic_DNA"/>
</dbReference>
<feature type="compositionally biased region" description="Polar residues" evidence="1">
    <location>
        <begin position="512"/>
        <end position="526"/>
    </location>
</feature>
<dbReference type="Pfam" id="PF25462">
    <property type="entry name" value="Beta-barrel_INTS6"/>
    <property type="match status" value="1"/>
</dbReference>
<dbReference type="InterPro" id="IPR051113">
    <property type="entry name" value="Integrator_subunit6"/>
</dbReference>
<organism evidence="4 5">
    <name type="scientific">Podila minutissima</name>
    <dbReference type="NCBI Taxonomy" id="64525"/>
    <lineage>
        <taxon>Eukaryota</taxon>
        <taxon>Fungi</taxon>
        <taxon>Fungi incertae sedis</taxon>
        <taxon>Mucoromycota</taxon>
        <taxon>Mortierellomycotina</taxon>
        <taxon>Mortierellomycetes</taxon>
        <taxon>Mortierellales</taxon>
        <taxon>Mortierellaceae</taxon>
        <taxon>Podila</taxon>
    </lineage>
</organism>
<dbReference type="Proteomes" id="UP000696485">
    <property type="component" value="Unassembled WGS sequence"/>
</dbReference>
<dbReference type="InterPro" id="IPR002035">
    <property type="entry name" value="VWF_A"/>
</dbReference>
<keyword evidence="5" id="KW-1185">Reference proteome</keyword>
<dbReference type="PANTHER" id="PTHR12957">
    <property type="entry name" value="DEAD/H BOX POLYPEPTIDE 26/DICE1-RELATED"/>
    <property type="match status" value="1"/>
</dbReference>
<name>A0A9P5VJP3_9FUNG</name>
<feature type="compositionally biased region" description="Low complexity" evidence="1">
    <location>
        <begin position="603"/>
        <end position="620"/>
    </location>
</feature>
<evidence type="ECO:0000313" key="5">
    <source>
        <dbReference type="Proteomes" id="UP000696485"/>
    </source>
</evidence>
<dbReference type="Gene3D" id="3.40.50.410">
    <property type="entry name" value="von Willebrand factor, type A domain"/>
    <property type="match status" value="1"/>
</dbReference>
<accession>A0A9P5VJP3</accession>
<dbReference type="SUPFAM" id="SSF53300">
    <property type="entry name" value="vWA-like"/>
    <property type="match status" value="1"/>
</dbReference>
<feature type="compositionally biased region" description="Basic and acidic residues" evidence="1">
    <location>
        <begin position="565"/>
        <end position="575"/>
    </location>
</feature>
<feature type="domain" description="VWFA" evidence="2">
    <location>
        <begin position="3"/>
        <end position="132"/>
    </location>
</feature>
<dbReference type="Pfam" id="PF13519">
    <property type="entry name" value="VWA_2"/>
    <property type="match status" value="1"/>
</dbReference>
<dbReference type="GO" id="GO:0034472">
    <property type="term" value="P:snRNA 3'-end processing"/>
    <property type="evidence" value="ECO:0007669"/>
    <property type="project" value="TreeGrafter"/>
</dbReference>
<evidence type="ECO:0000256" key="1">
    <source>
        <dbReference type="SAM" id="MobiDB-lite"/>
    </source>
</evidence>
<feature type="domain" description="Integrator complex subunit 6-like beta-barrel" evidence="3">
    <location>
        <begin position="267"/>
        <end position="386"/>
    </location>
</feature>
<evidence type="ECO:0000259" key="2">
    <source>
        <dbReference type="Pfam" id="PF13519"/>
    </source>
</evidence>
<comment type="caution">
    <text evidence="4">The sequence shown here is derived from an EMBL/GenBank/DDBJ whole genome shotgun (WGS) entry which is preliminary data.</text>
</comment>